<dbReference type="Pfam" id="PF14579">
    <property type="entry name" value="HHH_6"/>
    <property type="match status" value="1"/>
</dbReference>
<keyword evidence="5 13" id="KW-0963">Cytoplasm</keyword>
<dbReference type="GO" id="GO:0006260">
    <property type="term" value="P:DNA replication"/>
    <property type="evidence" value="ECO:0007669"/>
    <property type="project" value="UniProtKB-KW"/>
</dbReference>
<dbReference type="PANTHER" id="PTHR32294">
    <property type="entry name" value="DNA POLYMERASE III SUBUNIT ALPHA"/>
    <property type="match status" value="1"/>
</dbReference>
<dbReference type="InterPro" id="IPR040982">
    <property type="entry name" value="DNA_pol3_finger"/>
</dbReference>
<reference evidence="15 16" key="1">
    <citation type="submission" date="2020-08" db="EMBL/GenBank/DDBJ databases">
        <title>Genomic Encyclopedia of Type Strains, Phase IV (KMG-IV): sequencing the most valuable type-strain genomes for metagenomic binning, comparative biology and taxonomic classification.</title>
        <authorList>
            <person name="Goeker M."/>
        </authorList>
    </citation>
    <scope>NUCLEOTIDE SEQUENCE [LARGE SCALE GENOMIC DNA]</scope>
    <source>
        <strain evidence="15 16">DSM 27165</strain>
    </source>
</reference>
<dbReference type="Pfam" id="PF07733">
    <property type="entry name" value="DNA_pol3_alpha"/>
    <property type="match status" value="1"/>
</dbReference>
<dbReference type="NCBIfam" id="TIGR00594">
    <property type="entry name" value="polc"/>
    <property type="match status" value="1"/>
</dbReference>
<dbReference type="Pfam" id="PF02811">
    <property type="entry name" value="PHP"/>
    <property type="match status" value="1"/>
</dbReference>
<dbReference type="NCBIfam" id="NF004225">
    <property type="entry name" value="PRK05672.1"/>
    <property type="match status" value="1"/>
</dbReference>
<dbReference type="InterPro" id="IPR004013">
    <property type="entry name" value="PHP_dom"/>
</dbReference>
<dbReference type="InterPro" id="IPR004365">
    <property type="entry name" value="NA-bd_OB_tRNA"/>
</dbReference>
<dbReference type="Pfam" id="PF17657">
    <property type="entry name" value="DNA_pol3_finger"/>
    <property type="match status" value="1"/>
</dbReference>
<dbReference type="CDD" id="cd07434">
    <property type="entry name" value="PHP_PolIIIA_DnaE2"/>
    <property type="match status" value="1"/>
</dbReference>
<evidence type="ECO:0000256" key="2">
    <source>
        <dbReference type="ARBA" id="ARBA00007391"/>
    </source>
</evidence>
<evidence type="ECO:0000256" key="10">
    <source>
        <dbReference type="ARBA" id="ARBA00022932"/>
    </source>
</evidence>
<dbReference type="Pfam" id="PF01336">
    <property type="entry name" value="tRNA_anti-codon"/>
    <property type="match status" value="1"/>
</dbReference>
<comment type="function">
    <text evidence="13">DNA polymerase involved in damage-induced mutagenesis and translesion synthesis (TLS). It is not the major replicative DNA polymerase.</text>
</comment>
<dbReference type="Gene3D" id="3.20.20.140">
    <property type="entry name" value="Metal-dependent hydrolases"/>
    <property type="match status" value="1"/>
</dbReference>
<dbReference type="InterPro" id="IPR029460">
    <property type="entry name" value="DNAPol_HHH"/>
</dbReference>
<dbReference type="CDD" id="cd04485">
    <property type="entry name" value="DnaE_OBF"/>
    <property type="match status" value="1"/>
</dbReference>
<dbReference type="InterPro" id="IPR016195">
    <property type="entry name" value="Pol/histidinol_Pase-like"/>
</dbReference>
<comment type="subcellular location">
    <subcellularLocation>
        <location evidence="1 13">Cytoplasm</location>
    </subcellularLocation>
</comment>
<evidence type="ECO:0000256" key="7">
    <source>
        <dbReference type="ARBA" id="ARBA00022695"/>
    </source>
</evidence>
<dbReference type="SUPFAM" id="SSF89550">
    <property type="entry name" value="PHP domain-like"/>
    <property type="match status" value="1"/>
</dbReference>
<dbReference type="SMART" id="SM00481">
    <property type="entry name" value="POLIIIAc"/>
    <property type="match status" value="1"/>
</dbReference>
<keyword evidence="8 13" id="KW-0235">DNA replication</keyword>
<dbReference type="HAMAP" id="MF_01902">
    <property type="entry name" value="DNApol_error_prone"/>
    <property type="match status" value="1"/>
</dbReference>
<keyword evidence="11 13" id="KW-0234">DNA repair</keyword>
<comment type="similarity">
    <text evidence="2 13">Belongs to the DNA polymerase type-C family. DnaE2 subfamily.</text>
</comment>
<feature type="domain" description="Polymerase/histidinol phosphatase N-terminal" evidence="14">
    <location>
        <begin position="6"/>
        <end position="73"/>
    </location>
</feature>
<evidence type="ECO:0000259" key="14">
    <source>
        <dbReference type="SMART" id="SM00481"/>
    </source>
</evidence>
<sequence length="1024" mass="113860">MLPDYAELHCLTNFTFQQGASHAEELVKRAVELGYRALAITDECSLAGIVRAHVAAKAHQLQLIIGTRLVLADGTRLILLAPDGHAYADLSSLISHGRRQAAKGTYHLTRDDITRHSPHLLALWLPPTPPTPDDAAWLQHTFPDRCWLAAEQLYHPGDQARLHQLSQLSRQTGLRLVATGGVVMHVRARLMLQHTLTAISLGKPIAQCGQHLQANSERHLRPRQHLADLYPPALLAETIRIAERCHFSLDELHYAYPVEMVPPGLDGIAYLRKLVNSGLQQRFPAGTNASVVAQAEKELALIEELGYENYFLTVHDIVSWARGQHILCQGRGSAANSVVCYALHITEVSPTLTQLLFERFLSRERNEPPDIDVDFEHERREEVMQYIYRRYGREHAALTATVITYRKRSAFRDVGRALGYEEAQLDRLSASLAWWDEPSAWQARLQEAGFDPAAKQVQSLLKLTRELIGFPRHLSQHVGGFVISRSSLSQLVPIENAAMADRTVIQWDKDDLDAMGMLKVDILALGMLSAIRRALDSVSRIRGQPFTLADIPPEDPAVYAMLQRADTIGVFQIESRAQMSMLPRLKPRHFYDLVIEVALVRPGPIQGGMVHPYLKARQSPHTVTYPSKDLESILKRTLGIPIFQEQVMQIAVVAAGFTPGEADHLRRSMAAWRRTGKLEQFRDRLRTGMLARGYSETFAEQIFRQIEGFSEYGFPESHAVSFALLVYSSAWLKCHAPAAFCCALLNSQPMGFYSPSQLIQDARRHQVTVLPVDLQHSEWDCSLEDMGDGQHSVRLGFSMVHGLSESTGRRLSTARPASGYPDIESARQLAALTRQDMGALANANAFSAFTDNRREAWWAVLGQDTRHDLAIGTISPEATPGLPALSVADAIQADYASLGLTLGPHPLSLLRPRLTQQRLLSATAISQMPNGRLARCAGLVISRQRPGTASGVVFVTLEDETGNTNIIVWNELAQTQRKALLAARLLGVYGIIQREGAVVHLLAKRLVDLTDWLDGLPTSSRDFR</sequence>
<dbReference type="AlphaFoldDB" id="A0A840MVS7"/>
<name>A0A840MVS7_9PROT</name>
<evidence type="ECO:0000256" key="11">
    <source>
        <dbReference type="ARBA" id="ARBA00023204"/>
    </source>
</evidence>
<dbReference type="GO" id="GO:0008408">
    <property type="term" value="F:3'-5' exonuclease activity"/>
    <property type="evidence" value="ECO:0007669"/>
    <property type="project" value="InterPro"/>
</dbReference>
<dbReference type="EMBL" id="JACHHY010000036">
    <property type="protein sequence ID" value="MBB5020463.1"/>
    <property type="molecule type" value="Genomic_DNA"/>
</dbReference>
<evidence type="ECO:0000256" key="1">
    <source>
        <dbReference type="ARBA" id="ARBA00004496"/>
    </source>
</evidence>
<evidence type="ECO:0000256" key="4">
    <source>
        <dbReference type="ARBA" id="ARBA00017273"/>
    </source>
</evidence>
<dbReference type="InterPro" id="IPR023073">
    <property type="entry name" value="DnaE2"/>
</dbReference>
<evidence type="ECO:0000256" key="5">
    <source>
        <dbReference type="ARBA" id="ARBA00022490"/>
    </source>
</evidence>
<dbReference type="Proteomes" id="UP000575898">
    <property type="component" value="Unassembled WGS sequence"/>
</dbReference>
<comment type="caution">
    <text evidence="15">The sequence shown here is derived from an EMBL/GenBank/DDBJ whole genome shotgun (WGS) entry which is preliminary data.</text>
</comment>
<dbReference type="PANTHER" id="PTHR32294:SF4">
    <property type="entry name" value="ERROR-PRONE DNA POLYMERASE"/>
    <property type="match status" value="1"/>
</dbReference>
<evidence type="ECO:0000256" key="13">
    <source>
        <dbReference type="HAMAP-Rule" id="MF_01902"/>
    </source>
</evidence>
<evidence type="ECO:0000256" key="3">
    <source>
        <dbReference type="ARBA" id="ARBA00012417"/>
    </source>
</evidence>
<dbReference type="InterPro" id="IPR003141">
    <property type="entry name" value="Pol/His_phosphatase_N"/>
</dbReference>
<dbReference type="GO" id="GO:0003887">
    <property type="term" value="F:DNA-directed DNA polymerase activity"/>
    <property type="evidence" value="ECO:0007669"/>
    <property type="project" value="UniProtKB-UniRule"/>
</dbReference>
<proteinExistence type="inferred from homology"/>
<keyword evidence="6 13" id="KW-0808">Transferase</keyword>
<evidence type="ECO:0000256" key="9">
    <source>
        <dbReference type="ARBA" id="ARBA00022763"/>
    </source>
</evidence>
<organism evidence="15 16">
    <name type="scientific">Chitinivorax tropicus</name>
    <dbReference type="NCBI Taxonomy" id="714531"/>
    <lineage>
        <taxon>Bacteria</taxon>
        <taxon>Pseudomonadati</taxon>
        <taxon>Pseudomonadota</taxon>
        <taxon>Betaproteobacteria</taxon>
        <taxon>Chitinivorax</taxon>
    </lineage>
</organism>
<accession>A0A840MVS7</accession>
<dbReference type="GO" id="GO:0006281">
    <property type="term" value="P:DNA repair"/>
    <property type="evidence" value="ECO:0007669"/>
    <property type="project" value="UniProtKB-UniRule"/>
</dbReference>
<dbReference type="InterPro" id="IPR004805">
    <property type="entry name" value="DnaE2/DnaE/PolC"/>
</dbReference>
<evidence type="ECO:0000313" key="15">
    <source>
        <dbReference type="EMBL" id="MBB5020463.1"/>
    </source>
</evidence>
<evidence type="ECO:0000256" key="12">
    <source>
        <dbReference type="ARBA" id="ARBA00049244"/>
    </source>
</evidence>
<comment type="catalytic activity">
    <reaction evidence="12 13">
        <text>DNA(n) + a 2'-deoxyribonucleoside 5'-triphosphate = DNA(n+1) + diphosphate</text>
        <dbReference type="Rhea" id="RHEA:22508"/>
        <dbReference type="Rhea" id="RHEA-COMP:17339"/>
        <dbReference type="Rhea" id="RHEA-COMP:17340"/>
        <dbReference type="ChEBI" id="CHEBI:33019"/>
        <dbReference type="ChEBI" id="CHEBI:61560"/>
        <dbReference type="ChEBI" id="CHEBI:173112"/>
        <dbReference type="EC" id="2.7.7.7"/>
    </reaction>
</comment>
<keyword evidence="16" id="KW-1185">Reference proteome</keyword>
<evidence type="ECO:0000313" key="16">
    <source>
        <dbReference type="Proteomes" id="UP000575898"/>
    </source>
</evidence>
<dbReference type="EC" id="2.7.7.7" evidence="3 13"/>
<dbReference type="InterPro" id="IPR011708">
    <property type="entry name" value="DNA_pol3_alpha_NTPase_dom"/>
</dbReference>
<gene>
    <name evidence="13" type="primary">dnaE2</name>
    <name evidence="15" type="ORF">HNQ59_003783</name>
</gene>
<dbReference type="GO" id="GO:0005737">
    <property type="term" value="C:cytoplasm"/>
    <property type="evidence" value="ECO:0007669"/>
    <property type="project" value="UniProtKB-SubCell"/>
</dbReference>
<keyword evidence="10 13" id="KW-0239">DNA-directed DNA polymerase</keyword>
<keyword evidence="7 13" id="KW-0548">Nucleotidyltransferase</keyword>
<evidence type="ECO:0000256" key="6">
    <source>
        <dbReference type="ARBA" id="ARBA00022679"/>
    </source>
</evidence>
<protein>
    <recommendedName>
        <fullName evidence="4 13">Error-prone DNA polymerase</fullName>
        <ecNumber evidence="3 13">2.7.7.7</ecNumber>
    </recommendedName>
</protein>
<keyword evidence="9 13" id="KW-0227">DNA damage</keyword>
<evidence type="ECO:0000256" key="8">
    <source>
        <dbReference type="ARBA" id="ARBA00022705"/>
    </source>
</evidence>
<dbReference type="GO" id="GO:0003676">
    <property type="term" value="F:nucleic acid binding"/>
    <property type="evidence" value="ECO:0007669"/>
    <property type="project" value="InterPro"/>
</dbReference>